<keyword evidence="2" id="KW-0489">Methyltransferase</keyword>
<sequence>MLNSNVEEYKVMFEAEEKLWWYRILHEKVLAEITKKYPENYQINILDIGCGTGGLMSFLMKNGFQNIQGIDYSEAAISFCKERNLNVQRFDINFLEEFISSNKFDVIVCNDVFYCLEKSQIVNVFQTIHGLLKEEGIFISNNNAFNIFWGTHDIAVGGKQRFKLRDIEGLLPKELLKIDYYSYWTWVLSPLVLAVRLSQRLGIALKLIDTQNVVSDVEVPSNWINAFFYRLVKIEEKIFYKGFFGSSLFMKISKKKG</sequence>
<dbReference type="Proteomes" id="UP000524404">
    <property type="component" value="Unassembled WGS sequence"/>
</dbReference>
<dbReference type="GO" id="GO:0008168">
    <property type="term" value="F:methyltransferase activity"/>
    <property type="evidence" value="ECO:0007669"/>
    <property type="project" value="UniProtKB-KW"/>
</dbReference>
<gene>
    <name evidence="2" type="ORF">HNP25_002023</name>
</gene>
<accession>A0A841EGP7</accession>
<dbReference type="SUPFAM" id="SSF53335">
    <property type="entry name" value="S-adenosyl-L-methionine-dependent methyltransferases"/>
    <property type="match status" value="1"/>
</dbReference>
<organism evidence="2 3">
    <name type="scientific">Arcicella rosea</name>
    <dbReference type="NCBI Taxonomy" id="502909"/>
    <lineage>
        <taxon>Bacteria</taxon>
        <taxon>Pseudomonadati</taxon>
        <taxon>Bacteroidota</taxon>
        <taxon>Cytophagia</taxon>
        <taxon>Cytophagales</taxon>
        <taxon>Flectobacillaceae</taxon>
        <taxon>Arcicella</taxon>
    </lineage>
</organism>
<reference evidence="2 3" key="1">
    <citation type="submission" date="2020-08" db="EMBL/GenBank/DDBJ databases">
        <title>Functional genomics of gut bacteria from endangered species of beetles.</title>
        <authorList>
            <person name="Carlos-Shanley C."/>
        </authorList>
    </citation>
    <scope>NUCLEOTIDE SEQUENCE [LARGE SCALE GENOMIC DNA]</scope>
    <source>
        <strain evidence="2 3">S00070</strain>
    </source>
</reference>
<proteinExistence type="predicted"/>
<dbReference type="AlphaFoldDB" id="A0A841EGP7"/>
<evidence type="ECO:0000313" key="3">
    <source>
        <dbReference type="Proteomes" id="UP000524404"/>
    </source>
</evidence>
<dbReference type="EMBL" id="JACHKT010000012">
    <property type="protein sequence ID" value="MBB6003367.1"/>
    <property type="molecule type" value="Genomic_DNA"/>
</dbReference>
<dbReference type="InterPro" id="IPR025714">
    <property type="entry name" value="Methyltranfer_dom"/>
</dbReference>
<keyword evidence="3" id="KW-1185">Reference proteome</keyword>
<evidence type="ECO:0000313" key="2">
    <source>
        <dbReference type="EMBL" id="MBB6003367.1"/>
    </source>
</evidence>
<dbReference type="Pfam" id="PF13847">
    <property type="entry name" value="Methyltransf_31"/>
    <property type="match status" value="1"/>
</dbReference>
<protein>
    <submittedName>
        <fullName evidence="2">SAM-dependent methyltransferase</fullName>
    </submittedName>
</protein>
<dbReference type="Gene3D" id="3.40.50.150">
    <property type="entry name" value="Vaccinia Virus protein VP39"/>
    <property type="match status" value="1"/>
</dbReference>
<dbReference type="PANTHER" id="PTHR43861">
    <property type="entry name" value="TRANS-ACONITATE 2-METHYLTRANSFERASE-RELATED"/>
    <property type="match status" value="1"/>
</dbReference>
<keyword evidence="2" id="KW-0808">Transferase</keyword>
<dbReference type="RefSeq" id="WP_184133805.1">
    <property type="nucleotide sequence ID" value="NZ_JACHKT010000012.1"/>
</dbReference>
<evidence type="ECO:0000259" key="1">
    <source>
        <dbReference type="Pfam" id="PF13847"/>
    </source>
</evidence>
<dbReference type="CDD" id="cd02440">
    <property type="entry name" value="AdoMet_MTases"/>
    <property type="match status" value="1"/>
</dbReference>
<dbReference type="InterPro" id="IPR029063">
    <property type="entry name" value="SAM-dependent_MTases_sf"/>
</dbReference>
<feature type="domain" description="Methyltransferase" evidence="1">
    <location>
        <begin position="43"/>
        <end position="142"/>
    </location>
</feature>
<comment type="caution">
    <text evidence="2">The sequence shown here is derived from an EMBL/GenBank/DDBJ whole genome shotgun (WGS) entry which is preliminary data.</text>
</comment>
<name>A0A841EGP7_9BACT</name>
<dbReference type="GO" id="GO:0032259">
    <property type="term" value="P:methylation"/>
    <property type="evidence" value="ECO:0007669"/>
    <property type="project" value="UniProtKB-KW"/>
</dbReference>